<feature type="domain" description="ABC transporter" evidence="12">
    <location>
        <begin position="397"/>
        <end position="635"/>
    </location>
</feature>
<accession>A0A3L6PUW2</accession>
<dbReference type="GO" id="GO:0140359">
    <property type="term" value="F:ABC-type transporter activity"/>
    <property type="evidence" value="ECO:0007669"/>
    <property type="project" value="InterPro"/>
</dbReference>
<evidence type="ECO:0000256" key="6">
    <source>
        <dbReference type="ARBA" id="ARBA00022741"/>
    </source>
</evidence>
<proteinExistence type="inferred from homology"/>
<dbReference type="Pfam" id="PF24358">
    <property type="entry name" value="ABCC10_N"/>
    <property type="match status" value="1"/>
</dbReference>
<keyword evidence="10 11" id="KW-0472">Membrane</keyword>
<dbReference type="Pfam" id="PF00664">
    <property type="entry name" value="ABC_membrane"/>
    <property type="match status" value="2"/>
</dbReference>
<dbReference type="GO" id="GO:0016020">
    <property type="term" value="C:membrane"/>
    <property type="evidence" value="ECO:0007669"/>
    <property type="project" value="UniProtKB-SubCell"/>
</dbReference>
<feature type="transmembrane region" description="Helical" evidence="11">
    <location>
        <begin position="309"/>
        <end position="328"/>
    </location>
</feature>
<dbReference type="FunFam" id="1.20.1560.10:FF:000002">
    <property type="entry name" value="ABC transporter C family member 5"/>
    <property type="match status" value="1"/>
</dbReference>
<evidence type="ECO:0000256" key="1">
    <source>
        <dbReference type="ARBA" id="ARBA00004141"/>
    </source>
</evidence>
<dbReference type="InterPro" id="IPR011527">
    <property type="entry name" value="ABC1_TM_dom"/>
</dbReference>
<dbReference type="InterPro" id="IPR017871">
    <property type="entry name" value="ABC_transporter-like_CS"/>
</dbReference>
<feature type="domain" description="ABC transmembrane type-1" evidence="13">
    <location>
        <begin position="307"/>
        <end position="450"/>
    </location>
</feature>
<dbReference type="CDD" id="cd03250">
    <property type="entry name" value="ABCC_MRP_domain1"/>
    <property type="match status" value="1"/>
</dbReference>
<dbReference type="InterPro" id="IPR056228">
    <property type="entry name" value="ABCC10-like_N"/>
</dbReference>
<evidence type="ECO:0000313" key="14">
    <source>
        <dbReference type="EMBL" id="RLM65502.1"/>
    </source>
</evidence>
<evidence type="ECO:0008006" key="16">
    <source>
        <dbReference type="Google" id="ProtNLM"/>
    </source>
</evidence>
<name>A0A3L6PUW2_PANMI</name>
<evidence type="ECO:0000256" key="5">
    <source>
        <dbReference type="ARBA" id="ARBA00022737"/>
    </source>
</evidence>
<feature type="transmembrane region" description="Helical" evidence="11">
    <location>
        <begin position="165"/>
        <end position="186"/>
    </location>
</feature>
<evidence type="ECO:0000313" key="15">
    <source>
        <dbReference type="Proteomes" id="UP000275267"/>
    </source>
</evidence>
<dbReference type="GO" id="GO:0005524">
    <property type="term" value="F:ATP binding"/>
    <property type="evidence" value="ECO:0007669"/>
    <property type="project" value="UniProtKB-KW"/>
</dbReference>
<evidence type="ECO:0000259" key="13">
    <source>
        <dbReference type="PROSITE" id="PS50929"/>
    </source>
</evidence>
<evidence type="ECO:0000256" key="9">
    <source>
        <dbReference type="ARBA" id="ARBA00022989"/>
    </source>
</evidence>
<keyword evidence="6" id="KW-0547">Nucleotide-binding</keyword>
<dbReference type="Gene3D" id="3.40.50.300">
    <property type="entry name" value="P-loop containing nucleotide triphosphate hydrolases"/>
    <property type="match status" value="2"/>
</dbReference>
<dbReference type="InterPro" id="IPR003439">
    <property type="entry name" value="ABC_transporter-like_ATP-bd"/>
</dbReference>
<keyword evidence="8" id="KW-1278">Translocase</keyword>
<dbReference type="Gene3D" id="1.20.1560.10">
    <property type="entry name" value="ABC transporter type 1, transmembrane domain"/>
    <property type="match status" value="2"/>
</dbReference>
<gene>
    <name evidence="14" type="ORF">C2845_PM16G03460</name>
</gene>
<keyword evidence="15" id="KW-1185">Reference proteome</keyword>
<keyword evidence="9 11" id="KW-1133">Transmembrane helix</keyword>
<keyword evidence="4 11" id="KW-0812">Transmembrane</keyword>
<keyword evidence="7" id="KW-0067">ATP-binding</keyword>
<evidence type="ECO:0000256" key="7">
    <source>
        <dbReference type="ARBA" id="ARBA00022840"/>
    </source>
</evidence>
<evidence type="ECO:0000259" key="12">
    <source>
        <dbReference type="PROSITE" id="PS50893"/>
    </source>
</evidence>
<dbReference type="EMBL" id="PQIB02000015">
    <property type="protein sequence ID" value="RLM65502.1"/>
    <property type="molecule type" value="Genomic_DNA"/>
</dbReference>
<dbReference type="OrthoDB" id="6500128at2759"/>
<feature type="transmembrane region" description="Helical" evidence="11">
    <location>
        <begin position="667"/>
        <end position="693"/>
    </location>
</feature>
<dbReference type="PROSITE" id="PS50929">
    <property type="entry name" value="ABC_TM1F"/>
    <property type="match status" value="2"/>
</dbReference>
<sequence>MNMCRSSIRYEQAAVSCAAASCICANPLLLIGIAALLVIIPGLQLLLSFRKSRASARQLVRFRFNSPLQFAGVVFNGCMGLVYLGLGLWMVAVDNIHQDASAYLPHWWLVALLQGFSLILTAFAFGVRPCFLGVAFVRFWSVFLAVCAAFIFYSSIAHIDVADKAITMKACFDVLFLLGTLLLIVYGIGHIKEDGYGGTDNDLREPLNIEISSDTDHSDSQVTPFAKAGFFSTMSFLWLNPLMKMGYEKALEEKDLPLLDPTDRAHNQYLMLLEKLNSKKELQRNGTPSIFWTIISCHKSGIMVSVGPAMIASLVVIIITVLCNAPVAKLQHKFQSELRKAQDVRLKAMSESLTHMKVLKLYAWEKHFKMVVEGLREIEYKWLSAYQLSRAYSRVLFWASPVFVSATTFFTCYLLKIPLDASNVFTFVATLSLVQDPIRQIPDVIGAVIQAKVAFSRIARFLDAPELSGQIQVCGKIAYVSQDAWIQTGTVRDNILFVSPMDKQRYQETLSRCCLVKDLEMLPFGDHTQIGERGVTLSGGQKQRIQLARALYQNADIYLLDDPFSAVDAQTATSLFNEYVMGALSDKTVLLVTHQVDFLPVFDSILRKEIGDTGLKPYILYLRQNKGFLNASLCAISYIVLLAGQISQNSWMAANVQNPSVNTLKLILVYIIIGGCMMFFLLSRSLFIVVLGVQTSRSLFSQLFVSLFRAPVSFYDSTPLGRVLSRVSSDLSIADLDVPFTFMFSVSASLNAYSNLGVLVIVTWQILFIAVPMIVLATRLQRYYLASAKELMRINGTTKSSLANRLGEAISGATTIRAFDQEDNFFAKYLELVDKNAGAYFYNFAAIEWLILRLETMSSVIVSFCAFAMALLPPGTLSPGFVGMALSDALSLNVSFVFSIQNQCSFANQIFAVERVNQFMEIPSEAAEVVEEHRPAQDWPQVGRVEIRDLKIRYRQDAPLVLHGITCTFEGGDKIGIVGRTGSGKTTLIGALFRLVEPAEGKILVDSIDITTIGLYDLRSRLGIIPQDPTLFQGTIRYNLDPMGKFSDEEIWELSKMGRIGAWERGSLSVLDEYF</sequence>
<dbReference type="InterPro" id="IPR027417">
    <property type="entry name" value="P-loop_NTPase"/>
</dbReference>
<dbReference type="SUPFAM" id="SSF90123">
    <property type="entry name" value="ABC transporter transmembrane region"/>
    <property type="match status" value="2"/>
</dbReference>
<dbReference type="FunFam" id="3.40.50.300:FF:004162">
    <property type="entry name" value="ATP binding cassette subfamily C member 5"/>
    <property type="match status" value="1"/>
</dbReference>
<dbReference type="InterPro" id="IPR050173">
    <property type="entry name" value="ABC_transporter_C-like"/>
</dbReference>
<comment type="caution">
    <text evidence="14">The sequence shown here is derived from an EMBL/GenBank/DDBJ whole genome shotgun (WGS) entry which is preliminary data.</text>
</comment>
<dbReference type="PROSITE" id="PS50893">
    <property type="entry name" value="ABC_TRANSPORTER_2"/>
    <property type="match status" value="1"/>
</dbReference>
<comment type="similarity">
    <text evidence="2">Belongs to the ABC transporter superfamily. ABCC family. Conjugate transporter (TC 3.A.1.208) subfamily.</text>
</comment>
<feature type="domain" description="ABC transmembrane type-1" evidence="13">
    <location>
        <begin position="641"/>
        <end position="887"/>
    </location>
</feature>
<dbReference type="PROSITE" id="PS00211">
    <property type="entry name" value="ABC_TRANSPORTER_1"/>
    <property type="match status" value="1"/>
</dbReference>
<feature type="transmembrane region" description="Helical" evidence="11">
    <location>
        <begin position="70"/>
        <end position="92"/>
    </location>
</feature>
<feature type="transmembrane region" description="Helical" evidence="11">
    <location>
        <begin position="139"/>
        <end position="159"/>
    </location>
</feature>
<dbReference type="InterPro" id="IPR036640">
    <property type="entry name" value="ABC1_TM_sf"/>
</dbReference>
<dbReference type="STRING" id="4540.A0A3L6PUW2"/>
<keyword evidence="3" id="KW-0813">Transport</keyword>
<feature type="transmembrane region" description="Helical" evidence="11">
    <location>
        <begin position="756"/>
        <end position="777"/>
    </location>
</feature>
<evidence type="ECO:0000256" key="8">
    <source>
        <dbReference type="ARBA" id="ARBA00022967"/>
    </source>
</evidence>
<dbReference type="PANTHER" id="PTHR24223">
    <property type="entry name" value="ATP-BINDING CASSETTE SUB-FAMILY C"/>
    <property type="match status" value="1"/>
</dbReference>
<keyword evidence="5" id="KW-0677">Repeat</keyword>
<dbReference type="Pfam" id="PF00005">
    <property type="entry name" value="ABC_tran"/>
    <property type="match status" value="2"/>
</dbReference>
<protein>
    <recommendedName>
        <fullName evidence="16">ABC transporter C family member 10-like</fullName>
    </recommendedName>
</protein>
<organism evidence="14 15">
    <name type="scientific">Panicum miliaceum</name>
    <name type="common">Proso millet</name>
    <name type="synonym">Broomcorn millet</name>
    <dbReference type="NCBI Taxonomy" id="4540"/>
    <lineage>
        <taxon>Eukaryota</taxon>
        <taxon>Viridiplantae</taxon>
        <taxon>Streptophyta</taxon>
        <taxon>Embryophyta</taxon>
        <taxon>Tracheophyta</taxon>
        <taxon>Spermatophyta</taxon>
        <taxon>Magnoliopsida</taxon>
        <taxon>Liliopsida</taxon>
        <taxon>Poales</taxon>
        <taxon>Poaceae</taxon>
        <taxon>PACMAD clade</taxon>
        <taxon>Panicoideae</taxon>
        <taxon>Panicodae</taxon>
        <taxon>Paniceae</taxon>
        <taxon>Panicinae</taxon>
        <taxon>Panicum</taxon>
        <taxon>Panicum sect. Panicum</taxon>
    </lineage>
</organism>
<dbReference type="InterPro" id="IPR044726">
    <property type="entry name" value="ABCC_6TM_D2"/>
</dbReference>
<dbReference type="GO" id="GO:0016887">
    <property type="term" value="F:ATP hydrolysis activity"/>
    <property type="evidence" value="ECO:0007669"/>
    <property type="project" value="InterPro"/>
</dbReference>
<dbReference type="PROSITE" id="PS51257">
    <property type="entry name" value="PROKAR_LIPOPROTEIN"/>
    <property type="match status" value="1"/>
</dbReference>
<dbReference type="PANTHER" id="PTHR24223:SF369">
    <property type="entry name" value="ABC TRANSPORTER C FAMILY MEMBER 10"/>
    <property type="match status" value="1"/>
</dbReference>
<reference evidence="15" key="1">
    <citation type="journal article" date="2019" name="Nat. Commun.">
        <title>The genome of broomcorn millet.</title>
        <authorList>
            <person name="Zou C."/>
            <person name="Miki D."/>
            <person name="Li D."/>
            <person name="Tang Q."/>
            <person name="Xiao L."/>
            <person name="Rajput S."/>
            <person name="Deng P."/>
            <person name="Jia W."/>
            <person name="Huang R."/>
            <person name="Zhang M."/>
            <person name="Sun Y."/>
            <person name="Hu J."/>
            <person name="Fu X."/>
            <person name="Schnable P.S."/>
            <person name="Li F."/>
            <person name="Zhang H."/>
            <person name="Feng B."/>
            <person name="Zhu X."/>
            <person name="Liu R."/>
            <person name="Schnable J.C."/>
            <person name="Zhu J.-K."/>
            <person name="Zhang H."/>
        </authorList>
    </citation>
    <scope>NUCLEOTIDE SEQUENCE [LARGE SCALE GENOMIC DNA]</scope>
</reference>
<dbReference type="Proteomes" id="UP000275267">
    <property type="component" value="Unassembled WGS sequence"/>
</dbReference>
<evidence type="ECO:0000256" key="3">
    <source>
        <dbReference type="ARBA" id="ARBA00022448"/>
    </source>
</evidence>
<dbReference type="CDD" id="cd18580">
    <property type="entry name" value="ABC_6TM_ABCC_D2"/>
    <property type="match status" value="1"/>
</dbReference>
<feature type="transmembrane region" description="Helical" evidence="11">
    <location>
        <begin position="28"/>
        <end position="49"/>
    </location>
</feature>
<evidence type="ECO:0000256" key="4">
    <source>
        <dbReference type="ARBA" id="ARBA00022692"/>
    </source>
</evidence>
<feature type="transmembrane region" description="Helical" evidence="11">
    <location>
        <begin position="628"/>
        <end position="647"/>
    </location>
</feature>
<evidence type="ECO:0000256" key="11">
    <source>
        <dbReference type="SAM" id="Phobius"/>
    </source>
</evidence>
<evidence type="ECO:0000256" key="2">
    <source>
        <dbReference type="ARBA" id="ARBA00009726"/>
    </source>
</evidence>
<evidence type="ECO:0000256" key="10">
    <source>
        <dbReference type="ARBA" id="ARBA00023136"/>
    </source>
</evidence>
<comment type="subcellular location">
    <subcellularLocation>
        <location evidence="1">Membrane</location>
        <topology evidence="1">Multi-pass membrane protein</topology>
    </subcellularLocation>
</comment>
<feature type="transmembrane region" description="Helical" evidence="11">
    <location>
        <begin position="107"/>
        <end position="127"/>
    </location>
</feature>
<feature type="transmembrane region" description="Helical" evidence="11">
    <location>
        <begin position="395"/>
        <end position="415"/>
    </location>
</feature>
<dbReference type="AlphaFoldDB" id="A0A3L6PUW2"/>
<dbReference type="SUPFAM" id="SSF52540">
    <property type="entry name" value="P-loop containing nucleoside triphosphate hydrolases"/>
    <property type="match status" value="2"/>
</dbReference>